<feature type="region of interest" description="Disordered" evidence="1">
    <location>
        <begin position="221"/>
        <end position="240"/>
    </location>
</feature>
<organism evidence="4">
    <name type="scientific">Salpingoeca rosetta (strain ATCC 50818 / BSB-021)</name>
    <dbReference type="NCBI Taxonomy" id="946362"/>
    <lineage>
        <taxon>Eukaryota</taxon>
        <taxon>Choanoflagellata</taxon>
        <taxon>Craspedida</taxon>
        <taxon>Salpingoecidae</taxon>
        <taxon>Salpingoeca</taxon>
    </lineage>
</organism>
<dbReference type="AlphaFoldDB" id="F2URK8"/>
<evidence type="ECO:0008006" key="5">
    <source>
        <dbReference type="Google" id="ProtNLM"/>
    </source>
</evidence>
<dbReference type="RefSeq" id="XP_004988239.1">
    <property type="nucleotide sequence ID" value="XM_004988182.1"/>
</dbReference>
<dbReference type="Proteomes" id="UP000007799">
    <property type="component" value="Unassembled WGS sequence"/>
</dbReference>
<dbReference type="GeneID" id="16068766"/>
<keyword evidence="4" id="KW-1185">Reference proteome</keyword>
<accession>F2URK8</accession>
<reference evidence="3" key="1">
    <citation type="submission" date="2009-08" db="EMBL/GenBank/DDBJ databases">
        <title>Annotation of Salpingoeca rosetta.</title>
        <authorList>
            <consortium name="The Broad Institute Genome Sequencing Platform"/>
            <person name="Russ C."/>
            <person name="Cuomo C."/>
            <person name="Burger G."/>
            <person name="Gray M.W."/>
            <person name="Holland P.W.H."/>
            <person name="King N."/>
            <person name="Lang F.B.F."/>
            <person name="Roger A.J."/>
            <person name="Ruiz-Trillo I."/>
            <person name="Young S.K."/>
            <person name="Zeng Q."/>
            <person name="Gargeya S."/>
            <person name="Alvarado L."/>
            <person name="Berlin A."/>
            <person name="Chapman S.B."/>
            <person name="Chen Z."/>
            <person name="Freedman E."/>
            <person name="Gellesch M."/>
            <person name="Goldberg J."/>
            <person name="Griggs A."/>
            <person name="Gujja S."/>
            <person name="Heilman E."/>
            <person name="Heiman D."/>
            <person name="Howarth C."/>
            <person name="Mehta T."/>
            <person name="Neiman D."/>
            <person name="Pearson M."/>
            <person name="Roberts A."/>
            <person name="Saif S."/>
            <person name="Shea T."/>
            <person name="Shenoy N."/>
            <person name="Sisk P."/>
            <person name="Stolte C."/>
            <person name="Sykes S."/>
            <person name="White J."/>
            <person name="Yandava C."/>
            <person name="Haas B."/>
            <person name="Nusbaum C."/>
            <person name="Birren B."/>
        </authorList>
    </citation>
    <scope>NUCLEOTIDE SEQUENCE [LARGE SCALE GENOMIC DNA]</scope>
    <source>
        <strain evidence="3">ATCC 50818</strain>
    </source>
</reference>
<gene>
    <name evidence="3" type="ORF">PTSG_10858</name>
</gene>
<evidence type="ECO:0000256" key="1">
    <source>
        <dbReference type="SAM" id="MobiDB-lite"/>
    </source>
</evidence>
<evidence type="ECO:0000256" key="2">
    <source>
        <dbReference type="SAM" id="SignalP"/>
    </source>
</evidence>
<keyword evidence="2" id="KW-0732">Signal</keyword>
<evidence type="ECO:0000313" key="3">
    <source>
        <dbReference type="EMBL" id="EGD80177.1"/>
    </source>
</evidence>
<dbReference type="KEGG" id="sre:PTSG_10858"/>
<proteinExistence type="predicted"/>
<feature type="chain" id="PRO_5003288792" description="Secreted protein" evidence="2">
    <location>
        <begin position="32"/>
        <end position="254"/>
    </location>
</feature>
<protein>
    <recommendedName>
        <fullName evidence="5">Secreted protein</fullName>
    </recommendedName>
</protein>
<sequence length="254" mass="28118">MHAYGLSVPPYFSAHFFVLSFFSCALSSSSALSSHVVSHQPKPNQSIAAFVLSHSNPTPSFLRLSTLHLPFLTLTHTRSTHTHTHTHTHILPLLLLLLLRSFACTFHPVLRAIKHAVPLTHMSIFLIHLPFHRHTHTLHAHPPGTHHHQIQRQSREATVPPSPLHVSPSCPAYWPSGNLGRRTSAAPHPRARFLPCVMRFLPCVMRLDFFVVPSVDSNVTTSTVRVPSHDSTSLSSLLFTPPPTSTTALKGVHA</sequence>
<name>F2URK8_SALR5</name>
<dbReference type="InParanoid" id="F2URK8"/>
<dbReference type="EMBL" id="GL832991">
    <property type="protein sequence ID" value="EGD80177.1"/>
    <property type="molecule type" value="Genomic_DNA"/>
</dbReference>
<evidence type="ECO:0000313" key="4">
    <source>
        <dbReference type="Proteomes" id="UP000007799"/>
    </source>
</evidence>
<feature type="signal peptide" evidence="2">
    <location>
        <begin position="1"/>
        <end position="31"/>
    </location>
</feature>